<keyword evidence="2" id="KW-1185">Reference proteome</keyword>
<organism evidence="1 2">
    <name type="scientific">Richelia sinica FACHB-800</name>
    <dbReference type="NCBI Taxonomy" id="1357546"/>
    <lineage>
        <taxon>Bacteria</taxon>
        <taxon>Bacillati</taxon>
        <taxon>Cyanobacteriota</taxon>
        <taxon>Cyanophyceae</taxon>
        <taxon>Nostocales</taxon>
        <taxon>Nostocaceae</taxon>
        <taxon>Richelia</taxon>
    </lineage>
</organism>
<sequence>MTDMTQDGTTATWAGVGSHAHTNVLLKKVNLTEKNY</sequence>
<dbReference type="KEGG" id="rsin:B6N60_02997"/>
<accession>A0A975TA73</accession>
<proteinExistence type="predicted"/>
<dbReference type="AlphaFoldDB" id="A0A975TA73"/>
<name>A0A975TA73_9NOST</name>
<dbReference type="Proteomes" id="UP000683511">
    <property type="component" value="Chromosome"/>
</dbReference>
<evidence type="ECO:0000313" key="1">
    <source>
        <dbReference type="EMBL" id="QXE24293.1"/>
    </source>
</evidence>
<evidence type="ECO:0000313" key="2">
    <source>
        <dbReference type="Proteomes" id="UP000683511"/>
    </source>
</evidence>
<dbReference type="EMBL" id="CP021056">
    <property type="protein sequence ID" value="QXE24293.1"/>
    <property type="molecule type" value="Genomic_DNA"/>
</dbReference>
<protein>
    <submittedName>
        <fullName evidence="1">Uncharacterized protein</fullName>
    </submittedName>
</protein>
<gene>
    <name evidence="1" type="ORF">B6N60_02997</name>
</gene>
<reference evidence="1" key="1">
    <citation type="submission" date="2017-04" db="EMBL/GenBank/DDBJ databases">
        <title>Genome deletions in a multicellular cyanobacterial endosymbiont for morphological adaptation in marine diatoms.</title>
        <authorList>
            <person name="Wang Y."/>
            <person name="Gao H."/>
            <person name="Li R."/>
            <person name="Xu X."/>
        </authorList>
    </citation>
    <scope>NUCLEOTIDE SEQUENCE</scope>
    <source>
        <strain evidence="1">FACHB 800</strain>
    </source>
</reference>